<comment type="catalytic activity">
    <reaction evidence="1">
        <text>ATP + protein L-histidine = ADP + protein N-phospho-L-histidine.</text>
        <dbReference type="EC" id="2.7.13.3"/>
    </reaction>
</comment>
<evidence type="ECO:0000256" key="9">
    <source>
        <dbReference type="ARBA" id="ARBA00022840"/>
    </source>
</evidence>
<dbReference type="InterPro" id="IPR005467">
    <property type="entry name" value="His_kinase_dom"/>
</dbReference>
<dbReference type="CDD" id="cd00075">
    <property type="entry name" value="HATPase"/>
    <property type="match status" value="1"/>
</dbReference>
<keyword evidence="12 13" id="KW-0472">Membrane</keyword>
<keyword evidence="4" id="KW-0597">Phosphoprotein</keyword>
<dbReference type="SMART" id="SM00387">
    <property type="entry name" value="HATPase_c"/>
    <property type="match status" value="1"/>
</dbReference>
<comment type="subcellular location">
    <subcellularLocation>
        <location evidence="2">Membrane</location>
        <topology evidence="2">Multi-pass membrane protein</topology>
    </subcellularLocation>
</comment>
<feature type="transmembrane region" description="Helical" evidence="13">
    <location>
        <begin position="12"/>
        <end position="32"/>
    </location>
</feature>
<dbReference type="InterPro" id="IPR036890">
    <property type="entry name" value="HATPase_C_sf"/>
</dbReference>
<dbReference type="KEGG" id="pais:PFX98_06135"/>
<evidence type="ECO:0000256" key="5">
    <source>
        <dbReference type="ARBA" id="ARBA00022679"/>
    </source>
</evidence>
<keyword evidence="7" id="KW-0547">Nucleotide-binding</keyword>
<keyword evidence="11" id="KW-0902">Two-component regulatory system</keyword>
<dbReference type="SMART" id="SM00388">
    <property type="entry name" value="HisKA"/>
    <property type="match status" value="1"/>
</dbReference>
<evidence type="ECO:0000256" key="1">
    <source>
        <dbReference type="ARBA" id="ARBA00000085"/>
    </source>
</evidence>
<dbReference type="InterPro" id="IPR038318">
    <property type="entry name" value="KdpD_sf"/>
</dbReference>
<dbReference type="InterPro" id="IPR029016">
    <property type="entry name" value="GAF-like_dom_sf"/>
</dbReference>
<dbReference type="Gene3D" id="3.30.565.10">
    <property type="entry name" value="Histidine kinase-like ATPase, C-terminal domain"/>
    <property type="match status" value="1"/>
</dbReference>
<dbReference type="SUPFAM" id="SSF47384">
    <property type="entry name" value="Homodimeric domain of signal transducing histidine kinase"/>
    <property type="match status" value="1"/>
</dbReference>
<keyword evidence="5" id="KW-0808">Transferase</keyword>
<evidence type="ECO:0000256" key="11">
    <source>
        <dbReference type="ARBA" id="ARBA00023012"/>
    </source>
</evidence>
<dbReference type="Gene3D" id="1.20.120.620">
    <property type="entry name" value="Backbone structure of the membrane domain of e. Coli histidine kinase receptor kdpd"/>
    <property type="match status" value="1"/>
</dbReference>
<dbReference type="RefSeq" id="WP_285234296.1">
    <property type="nucleotide sequence ID" value="NZ_CP116346.1"/>
</dbReference>
<evidence type="ECO:0000256" key="8">
    <source>
        <dbReference type="ARBA" id="ARBA00022777"/>
    </source>
</evidence>
<evidence type="ECO:0000256" key="2">
    <source>
        <dbReference type="ARBA" id="ARBA00004141"/>
    </source>
</evidence>
<keyword evidence="9" id="KW-0067">ATP-binding</keyword>
<dbReference type="Gene3D" id="3.30.450.40">
    <property type="match status" value="1"/>
</dbReference>
<dbReference type="SUPFAM" id="SSF55874">
    <property type="entry name" value="ATPase domain of HSP90 chaperone/DNA topoisomerase II/histidine kinase"/>
    <property type="match status" value="1"/>
</dbReference>
<dbReference type="PANTHER" id="PTHR45569">
    <property type="entry name" value="SENSOR PROTEIN KDPD"/>
    <property type="match status" value="1"/>
</dbReference>
<evidence type="ECO:0000256" key="13">
    <source>
        <dbReference type="SAM" id="Phobius"/>
    </source>
</evidence>
<dbReference type="AlphaFoldDB" id="A0AA95NLE3"/>
<evidence type="ECO:0000256" key="10">
    <source>
        <dbReference type="ARBA" id="ARBA00022989"/>
    </source>
</evidence>
<dbReference type="InterPro" id="IPR036097">
    <property type="entry name" value="HisK_dim/P_sf"/>
</dbReference>
<keyword evidence="6 13" id="KW-0812">Transmembrane</keyword>
<dbReference type="PANTHER" id="PTHR45569:SF1">
    <property type="entry name" value="SENSOR PROTEIN KDPD"/>
    <property type="match status" value="1"/>
</dbReference>
<dbReference type="GO" id="GO:0005524">
    <property type="term" value="F:ATP binding"/>
    <property type="evidence" value="ECO:0007669"/>
    <property type="project" value="UniProtKB-KW"/>
</dbReference>
<evidence type="ECO:0000256" key="6">
    <source>
        <dbReference type="ARBA" id="ARBA00022692"/>
    </source>
</evidence>
<dbReference type="InterPro" id="IPR025201">
    <property type="entry name" value="KdpD_TM"/>
</dbReference>
<dbReference type="InterPro" id="IPR052023">
    <property type="entry name" value="Histidine_kinase_KdpD"/>
</dbReference>
<keyword evidence="10 13" id="KW-1133">Transmembrane helix</keyword>
<keyword evidence="8" id="KW-0418">Kinase</keyword>
<dbReference type="EC" id="2.7.13.3" evidence="3"/>
<dbReference type="Proteomes" id="UP001177769">
    <property type="component" value="Chromosome"/>
</dbReference>
<dbReference type="InterPro" id="IPR003594">
    <property type="entry name" value="HATPase_dom"/>
</dbReference>
<keyword evidence="16" id="KW-1185">Reference proteome</keyword>
<feature type="domain" description="Histidine kinase" evidence="14">
    <location>
        <begin position="287"/>
        <end position="514"/>
    </location>
</feature>
<evidence type="ECO:0000259" key="14">
    <source>
        <dbReference type="PROSITE" id="PS50109"/>
    </source>
</evidence>
<dbReference type="CDD" id="cd00082">
    <property type="entry name" value="HisKA"/>
    <property type="match status" value="1"/>
</dbReference>
<dbReference type="GO" id="GO:0005886">
    <property type="term" value="C:plasma membrane"/>
    <property type="evidence" value="ECO:0007669"/>
    <property type="project" value="TreeGrafter"/>
</dbReference>
<reference evidence="15" key="1">
    <citation type="submission" date="2023-01" db="EMBL/GenBank/DDBJ databases">
        <title>Whole genome sequence of Paucibacter sp. S2-9 isolated from pond sediment.</title>
        <authorList>
            <person name="Jung J.Y."/>
        </authorList>
    </citation>
    <scope>NUCLEOTIDE SEQUENCE</scope>
    <source>
        <strain evidence="15">S2-9</strain>
    </source>
</reference>
<feature type="transmembrane region" description="Helical" evidence="13">
    <location>
        <begin position="92"/>
        <end position="113"/>
    </location>
</feature>
<protein>
    <recommendedName>
        <fullName evidence="3">histidine kinase</fullName>
        <ecNumber evidence="3">2.7.13.3</ecNumber>
    </recommendedName>
</protein>
<dbReference type="PROSITE" id="PS50109">
    <property type="entry name" value="HIS_KIN"/>
    <property type="match status" value="1"/>
</dbReference>
<gene>
    <name evidence="15" type="ORF">PFX98_06135</name>
</gene>
<dbReference type="EMBL" id="CP116346">
    <property type="protein sequence ID" value="WIT13186.1"/>
    <property type="molecule type" value="Genomic_DNA"/>
</dbReference>
<evidence type="ECO:0000256" key="3">
    <source>
        <dbReference type="ARBA" id="ARBA00012438"/>
    </source>
</evidence>
<dbReference type="PRINTS" id="PR00344">
    <property type="entry name" value="BCTRLSENSOR"/>
</dbReference>
<dbReference type="InterPro" id="IPR003661">
    <property type="entry name" value="HisK_dim/P_dom"/>
</dbReference>
<organism evidence="15 16">
    <name type="scientific">Paucibacter sediminis</name>
    <dbReference type="NCBI Taxonomy" id="3019553"/>
    <lineage>
        <taxon>Bacteria</taxon>
        <taxon>Pseudomonadati</taxon>
        <taxon>Pseudomonadota</taxon>
        <taxon>Betaproteobacteria</taxon>
        <taxon>Burkholderiales</taxon>
        <taxon>Sphaerotilaceae</taxon>
        <taxon>Roseateles</taxon>
    </lineage>
</organism>
<dbReference type="GO" id="GO:0000155">
    <property type="term" value="F:phosphorelay sensor kinase activity"/>
    <property type="evidence" value="ECO:0007669"/>
    <property type="project" value="InterPro"/>
</dbReference>
<accession>A0AA95NLE3</accession>
<dbReference type="InterPro" id="IPR004358">
    <property type="entry name" value="Sig_transdc_His_kin-like_C"/>
</dbReference>
<feature type="transmembrane region" description="Helical" evidence="13">
    <location>
        <begin position="44"/>
        <end position="72"/>
    </location>
</feature>
<evidence type="ECO:0000313" key="15">
    <source>
        <dbReference type="EMBL" id="WIT13186.1"/>
    </source>
</evidence>
<evidence type="ECO:0000256" key="7">
    <source>
        <dbReference type="ARBA" id="ARBA00022741"/>
    </source>
</evidence>
<evidence type="ECO:0000256" key="4">
    <source>
        <dbReference type="ARBA" id="ARBA00022553"/>
    </source>
</evidence>
<proteinExistence type="predicted"/>
<dbReference type="Pfam" id="PF00512">
    <property type="entry name" value="HisKA"/>
    <property type="match status" value="1"/>
</dbReference>
<dbReference type="Pfam" id="PF02518">
    <property type="entry name" value="HATPase_c"/>
    <property type="match status" value="1"/>
</dbReference>
<evidence type="ECO:0000313" key="16">
    <source>
        <dbReference type="Proteomes" id="UP001177769"/>
    </source>
</evidence>
<dbReference type="Pfam" id="PF13493">
    <property type="entry name" value="DUF4118"/>
    <property type="match status" value="1"/>
</dbReference>
<evidence type="ECO:0000256" key="12">
    <source>
        <dbReference type="ARBA" id="ARBA00023136"/>
    </source>
</evidence>
<sequence length="523" mass="56865">MLLIQPNRRPSWQDLALAAAVWGLAWALMLGLDARLGLVNLALLPVLAAALASIWLPAWASMLASLLAVLAFNWAFVPPRGSFAVDVPQHGLLLLSMLALNWITAVLMARLSWQAAQAQLHARRAEQLRAFSEALRDSPEPLAQAPLLHEALAGLLDDAVLLMLLKDRLPAVNEPAAVQWQGAAPDADQRAGLWACLRQGSAFGPGTGRHEELQAWYLPLRGRRASHGAAWLRLPGNTAPDAQLRAHAQSLCDQLGLALERQATEQAAQRARDEASGQAMRNALLAAISHDYRTPLASIMGAASSLLDQDARLSPAQRERLAATIVDETEALSRLTDNGLQLARLDAPGVVLRMDWESAEEIVGAVLQRVRRRRGEAARRVRARLEPDLPLLRCDALLLTQLLDNLVDNALKYAPGSAIELLVRCASEGEQSFMVLAVRDRGPGVAPAWRERIFNVFQRGVELNRERPDGEERRGAGVGLAACRAIALAHGGRMSYRARSHGGASFECWLPLVAPPLMKDDEA</sequence>
<name>A0AA95NLE3_9BURK</name>
<dbReference type="Gene3D" id="1.10.287.130">
    <property type="match status" value="1"/>
</dbReference>